<evidence type="ECO:0000256" key="3">
    <source>
        <dbReference type="ARBA" id="ARBA00022679"/>
    </source>
</evidence>
<dbReference type="Gene3D" id="1.10.510.10">
    <property type="entry name" value="Transferase(Phosphotransferase) domain 1"/>
    <property type="match status" value="1"/>
</dbReference>
<evidence type="ECO:0000256" key="9">
    <source>
        <dbReference type="ARBA" id="ARBA00048659"/>
    </source>
</evidence>
<protein>
    <recommendedName>
        <fullName evidence="1">non-specific serine/threonine protein kinase</fullName>
        <ecNumber evidence="1">2.7.11.1</ecNumber>
    </recommendedName>
</protein>
<dbReference type="OrthoDB" id="6434949at2759"/>
<keyword evidence="7" id="KW-0652">Protein synthesis inhibitor</keyword>
<dbReference type="GO" id="GO:0017148">
    <property type="term" value="P:negative regulation of translation"/>
    <property type="evidence" value="ECO:0007669"/>
    <property type="project" value="UniProtKB-KW"/>
</dbReference>
<dbReference type="GO" id="GO:0005524">
    <property type="term" value="F:ATP binding"/>
    <property type="evidence" value="ECO:0007669"/>
    <property type="project" value="UniProtKB-KW"/>
</dbReference>
<proteinExistence type="inferred from homology"/>
<keyword evidence="13" id="KW-1185">Reference proteome</keyword>
<evidence type="ECO:0000256" key="1">
    <source>
        <dbReference type="ARBA" id="ARBA00012513"/>
    </source>
</evidence>
<dbReference type="EC" id="2.7.11.1" evidence="1"/>
<dbReference type="InterPro" id="IPR011009">
    <property type="entry name" value="Kinase-like_dom_sf"/>
</dbReference>
<dbReference type="InterPro" id="IPR050339">
    <property type="entry name" value="CC_SR_Kinase"/>
</dbReference>
<dbReference type="AlphaFoldDB" id="A0A7R9M8E2"/>
<dbReference type="CDD" id="cd00180">
    <property type="entry name" value="PKc"/>
    <property type="match status" value="1"/>
</dbReference>
<evidence type="ECO:0000256" key="5">
    <source>
        <dbReference type="ARBA" id="ARBA00022777"/>
    </source>
</evidence>
<evidence type="ECO:0000256" key="4">
    <source>
        <dbReference type="ARBA" id="ARBA00022741"/>
    </source>
</evidence>
<sequence>MVTLEKTLVAFQYWWRVIKAAIDIVLRVVTGGGSIKEIRNLSKVRSKYVVEYYDFWPEGDYFYIQMELCSDSLKNILQQKPQEFGRQSGEPMNSYEYFISCKIFREILKCVQFLHEFKPQIIHRDLKPDNILIDRNRRNGRFVKLGDFGLATVHDKHIHLQTDNKHTSGVGTQGYMAPEVLLSKTYDHKSDVYSLAIIGEKIFEFNVSEIDKN</sequence>
<evidence type="ECO:0000259" key="11">
    <source>
        <dbReference type="PROSITE" id="PS50011"/>
    </source>
</evidence>
<dbReference type="GO" id="GO:0005634">
    <property type="term" value="C:nucleus"/>
    <property type="evidence" value="ECO:0007669"/>
    <property type="project" value="TreeGrafter"/>
</dbReference>
<dbReference type="EMBL" id="OC924199">
    <property type="protein sequence ID" value="CAD7655363.1"/>
    <property type="molecule type" value="Genomic_DNA"/>
</dbReference>
<evidence type="ECO:0000313" key="13">
    <source>
        <dbReference type="Proteomes" id="UP000728032"/>
    </source>
</evidence>
<keyword evidence="6" id="KW-0067">ATP-binding</keyword>
<comment type="catalytic activity">
    <reaction evidence="9">
        <text>L-threonyl-[protein] + ATP = O-phospho-L-threonyl-[protein] + ADP + H(+)</text>
        <dbReference type="Rhea" id="RHEA:46608"/>
        <dbReference type="Rhea" id="RHEA-COMP:11060"/>
        <dbReference type="Rhea" id="RHEA-COMP:11605"/>
        <dbReference type="ChEBI" id="CHEBI:15378"/>
        <dbReference type="ChEBI" id="CHEBI:30013"/>
        <dbReference type="ChEBI" id="CHEBI:30616"/>
        <dbReference type="ChEBI" id="CHEBI:61977"/>
        <dbReference type="ChEBI" id="CHEBI:456216"/>
        <dbReference type="EC" id="2.7.11.1"/>
    </reaction>
    <physiologicalReaction direction="left-to-right" evidence="9">
        <dbReference type="Rhea" id="RHEA:46609"/>
    </physiologicalReaction>
</comment>
<dbReference type="Proteomes" id="UP000728032">
    <property type="component" value="Unassembled WGS sequence"/>
</dbReference>
<name>A0A7R9M8E2_9ACAR</name>
<comment type="catalytic activity">
    <reaction evidence="10">
        <text>L-seryl-[protein] + ATP = O-phospho-L-seryl-[protein] + ADP + H(+)</text>
        <dbReference type="Rhea" id="RHEA:17989"/>
        <dbReference type="Rhea" id="RHEA-COMP:9863"/>
        <dbReference type="Rhea" id="RHEA-COMP:11604"/>
        <dbReference type="ChEBI" id="CHEBI:15378"/>
        <dbReference type="ChEBI" id="CHEBI:29999"/>
        <dbReference type="ChEBI" id="CHEBI:30616"/>
        <dbReference type="ChEBI" id="CHEBI:83421"/>
        <dbReference type="ChEBI" id="CHEBI:456216"/>
        <dbReference type="EC" id="2.7.11.1"/>
    </reaction>
    <physiologicalReaction direction="left-to-right" evidence="10">
        <dbReference type="Rhea" id="RHEA:17990"/>
    </physiologicalReaction>
</comment>
<dbReference type="PROSITE" id="PS00108">
    <property type="entry name" value="PROTEIN_KINASE_ST"/>
    <property type="match status" value="1"/>
</dbReference>
<dbReference type="GO" id="GO:0005737">
    <property type="term" value="C:cytoplasm"/>
    <property type="evidence" value="ECO:0007669"/>
    <property type="project" value="TreeGrafter"/>
</dbReference>
<feature type="domain" description="Protein kinase" evidence="11">
    <location>
        <begin position="1"/>
        <end position="213"/>
    </location>
</feature>
<dbReference type="GO" id="GO:0004694">
    <property type="term" value="F:eukaryotic translation initiation factor 2alpha kinase activity"/>
    <property type="evidence" value="ECO:0007669"/>
    <property type="project" value="TreeGrafter"/>
</dbReference>
<dbReference type="SUPFAM" id="SSF56112">
    <property type="entry name" value="Protein kinase-like (PK-like)"/>
    <property type="match status" value="1"/>
</dbReference>
<keyword evidence="2" id="KW-0723">Serine/threonine-protein kinase</keyword>
<dbReference type="Pfam" id="PF00069">
    <property type="entry name" value="Pkinase"/>
    <property type="match status" value="1"/>
</dbReference>
<evidence type="ECO:0000256" key="10">
    <source>
        <dbReference type="ARBA" id="ARBA00048977"/>
    </source>
</evidence>
<dbReference type="EMBL" id="CAJPVJ010009374">
    <property type="protein sequence ID" value="CAG2172550.1"/>
    <property type="molecule type" value="Genomic_DNA"/>
</dbReference>
<evidence type="ECO:0000256" key="6">
    <source>
        <dbReference type="ARBA" id="ARBA00022840"/>
    </source>
</evidence>
<dbReference type="PANTHER" id="PTHR11042:SF160">
    <property type="entry name" value="EUKARYOTIC TRANSLATION INITIATION FACTOR 2-ALPHA KINASE 1"/>
    <property type="match status" value="1"/>
</dbReference>
<reference evidence="12" key="1">
    <citation type="submission" date="2020-11" db="EMBL/GenBank/DDBJ databases">
        <authorList>
            <person name="Tran Van P."/>
        </authorList>
    </citation>
    <scope>NUCLEOTIDE SEQUENCE</scope>
</reference>
<gene>
    <name evidence="12" type="ORF">ONB1V03_LOCUS12006</name>
</gene>
<keyword evidence="5" id="KW-0418">Kinase</keyword>
<evidence type="ECO:0000256" key="7">
    <source>
        <dbReference type="ARBA" id="ARBA00023193"/>
    </source>
</evidence>
<keyword evidence="4" id="KW-0547">Nucleotide-binding</keyword>
<keyword evidence="3" id="KW-0808">Transferase</keyword>
<evidence type="ECO:0000256" key="8">
    <source>
        <dbReference type="ARBA" id="ARBA00037982"/>
    </source>
</evidence>
<dbReference type="PROSITE" id="PS50011">
    <property type="entry name" value="PROTEIN_KINASE_DOM"/>
    <property type="match status" value="1"/>
</dbReference>
<dbReference type="InterPro" id="IPR000719">
    <property type="entry name" value="Prot_kinase_dom"/>
</dbReference>
<comment type="similarity">
    <text evidence="8">Belongs to the protein kinase superfamily. Ser/Thr protein kinase family. GCN2 subfamily.</text>
</comment>
<dbReference type="SMART" id="SM00220">
    <property type="entry name" value="S_TKc"/>
    <property type="match status" value="1"/>
</dbReference>
<dbReference type="PANTHER" id="PTHR11042">
    <property type="entry name" value="EUKARYOTIC TRANSLATION INITIATION FACTOR 2-ALPHA KINASE EIF2-ALPHA KINASE -RELATED"/>
    <property type="match status" value="1"/>
</dbReference>
<evidence type="ECO:0000313" key="12">
    <source>
        <dbReference type="EMBL" id="CAD7655363.1"/>
    </source>
</evidence>
<organism evidence="12">
    <name type="scientific">Oppiella nova</name>
    <dbReference type="NCBI Taxonomy" id="334625"/>
    <lineage>
        <taxon>Eukaryota</taxon>
        <taxon>Metazoa</taxon>
        <taxon>Ecdysozoa</taxon>
        <taxon>Arthropoda</taxon>
        <taxon>Chelicerata</taxon>
        <taxon>Arachnida</taxon>
        <taxon>Acari</taxon>
        <taxon>Acariformes</taxon>
        <taxon>Sarcoptiformes</taxon>
        <taxon>Oribatida</taxon>
        <taxon>Brachypylina</taxon>
        <taxon>Oppioidea</taxon>
        <taxon>Oppiidae</taxon>
        <taxon>Oppiella</taxon>
    </lineage>
</organism>
<dbReference type="InterPro" id="IPR008271">
    <property type="entry name" value="Ser/Thr_kinase_AS"/>
</dbReference>
<evidence type="ECO:0000256" key="2">
    <source>
        <dbReference type="ARBA" id="ARBA00022527"/>
    </source>
</evidence>
<accession>A0A7R9M8E2</accession>